<dbReference type="SUPFAM" id="SSF56235">
    <property type="entry name" value="N-terminal nucleophile aminohydrolases (Ntn hydrolases)"/>
    <property type="match status" value="1"/>
</dbReference>
<sequence>GTAMCVFFWLLDATYIHSYFIRQNTASTVARRMQYLGEPVQKAAKWVVEDLRKDGGMGGVIALDESGHVAMPLNCPGMYRGVIRPDGQPKTAIFDDDVLS</sequence>
<protein>
    <recommendedName>
        <fullName evidence="4">Asparaginase</fullName>
    </recommendedName>
</protein>
<dbReference type="Proteomes" id="UP000298327">
    <property type="component" value="Unassembled WGS sequence"/>
</dbReference>
<evidence type="ECO:0000256" key="1">
    <source>
        <dbReference type="SAM" id="SignalP"/>
    </source>
</evidence>
<keyword evidence="3" id="KW-1185">Reference proteome</keyword>
<dbReference type="Gene3D" id="3.60.20.30">
    <property type="entry name" value="(Glycosyl)asparaginase"/>
    <property type="match status" value="1"/>
</dbReference>
<accession>A0A4Y9Y7A5</accession>
<keyword evidence="1" id="KW-0732">Signal</keyword>
<dbReference type="STRING" id="205917.A0A4Y9Y7A5"/>
<proteinExistence type="predicted"/>
<dbReference type="OrthoDB" id="2262349at2759"/>
<feature type="chain" id="PRO_5021310395" description="Asparaginase" evidence="1">
    <location>
        <begin position="19"/>
        <end position="100"/>
    </location>
</feature>
<evidence type="ECO:0000313" key="3">
    <source>
        <dbReference type="Proteomes" id="UP000298327"/>
    </source>
</evidence>
<name>A0A4Y9Y7A5_9AGAM</name>
<dbReference type="InterPro" id="IPR029055">
    <property type="entry name" value="Ntn_hydrolases_N"/>
</dbReference>
<feature type="signal peptide" evidence="1">
    <location>
        <begin position="1"/>
        <end position="18"/>
    </location>
</feature>
<comment type="caution">
    <text evidence="2">The sequence shown here is derived from an EMBL/GenBank/DDBJ whole genome shotgun (WGS) entry which is preliminary data.</text>
</comment>
<organism evidence="2 3">
    <name type="scientific">Dentipellis fragilis</name>
    <dbReference type="NCBI Taxonomy" id="205917"/>
    <lineage>
        <taxon>Eukaryota</taxon>
        <taxon>Fungi</taxon>
        <taxon>Dikarya</taxon>
        <taxon>Basidiomycota</taxon>
        <taxon>Agaricomycotina</taxon>
        <taxon>Agaricomycetes</taxon>
        <taxon>Russulales</taxon>
        <taxon>Hericiaceae</taxon>
        <taxon>Dentipellis</taxon>
    </lineage>
</organism>
<evidence type="ECO:0008006" key="4">
    <source>
        <dbReference type="Google" id="ProtNLM"/>
    </source>
</evidence>
<feature type="non-terminal residue" evidence="2">
    <location>
        <position position="1"/>
    </location>
</feature>
<dbReference type="Pfam" id="PF01112">
    <property type="entry name" value="Asparaginase_2"/>
    <property type="match status" value="1"/>
</dbReference>
<dbReference type="EMBL" id="SEOQ01000705">
    <property type="protein sequence ID" value="TFY58072.1"/>
    <property type="molecule type" value="Genomic_DNA"/>
</dbReference>
<reference evidence="2 3" key="1">
    <citation type="submission" date="2019-02" db="EMBL/GenBank/DDBJ databases">
        <title>Genome sequencing of the rare red list fungi Dentipellis fragilis.</title>
        <authorList>
            <person name="Buettner E."/>
            <person name="Kellner H."/>
        </authorList>
    </citation>
    <scope>NUCLEOTIDE SEQUENCE [LARGE SCALE GENOMIC DNA]</scope>
    <source>
        <strain evidence="2 3">DSM 105465</strain>
    </source>
</reference>
<gene>
    <name evidence="2" type="ORF">EVG20_g8292</name>
</gene>
<dbReference type="GO" id="GO:0016787">
    <property type="term" value="F:hydrolase activity"/>
    <property type="evidence" value="ECO:0007669"/>
    <property type="project" value="InterPro"/>
</dbReference>
<evidence type="ECO:0000313" key="2">
    <source>
        <dbReference type="EMBL" id="TFY58072.1"/>
    </source>
</evidence>
<dbReference type="InterPro" id="IPR000246">
    <property type="entry name" value="Peptidase_T2"/>
</dbReference>
<dbReference type="AlphaFoldDB" id="A0A4Y9Y7A5"/>